<proteinExistence type="inferred from homology"/>
<dbReference type="OrthoDB" id="162319at2"/>
<accession>A0A2I0QW82</accession>
<dbReference type="Proteomes" id="UP000243524">
    <property type="component" value="Unassembled WGS sequence"/>
</dbReference>
<dbReference type="SUPFAM" id="SSF54909">
    <property type="entry name" value="Dimeric alpha+beta barrel"/>
    <property type="match status" value="1"/>
</dbReference>
<dbReference type="EMBL" id="PJNH01000001">
    <property type="protein sequence ID" value="PKR78601.1"/>
    <property type="molecule type" value="Genomic_DNA"/>
</dbReference>
<reference evidence="3 4" key="1">
    <citation type="submission" date="2017-06" db="EMBL/GenBank/DDBJ databases">
        <title>the draft geome sequence of Illustriluteabacillus marina B3227.</title>
        <authorList>
            <person name="He R.-H."/>
            <person name="Du Z.-J."/>
        </authorList>
    </citation>
    <scope>NUCLEOTIDE SEQUENCE [LARGE SCALE GENOMIC DNA]</scope>
    <source>
        <strain evidence="3 4">B3227</strain>
    </source>
</reference>
<comment type="caution">
    <text evidence="3">The sequence shown here is derived from an EMBL/GenBank/DDBJ whole genome shotgun (WGS) entry which is preliminary data.</text>
</comment>
<organism evidence="3 4">
    <name type="scientific">Halalkalibacillus sediminis</name>
    <dbReference type="NCBI Taxonomy" id="2018042"/>
    <lineage>
        <taxon>Bacteria</taxon>
        <taxon>Bacillati</taxon>
        <taxon>Bacillota</taxon>
        <taxon>Bacilli</taxon>
        <taxon>Bacillales</taxon>
        <taxon>Bacillaceae</taxon>
        <taxon>Halalkalibacillus</taxon>
    </lineage>
</organism>
<evidence type="ECO:0000313" key="3">
    <source>
        <dbReference type="EMBL" id="PKR78601.1"/>
    </source>
</evidence>
<dbReference type="RefSeq" id="WP_101330344.1">
    <property type="nucleotide sequence ID" value="NZ_PJNH01000001.1"/>
</dbReference>
<protein>
    <recommendedName>
        <fullName evidence="2">YCII-related domain-containing protein</fullName>
    </recommendedName>
</protein>
<sequence>MRYLILLTPSINWKDNVVLHNQPFMPEHALYVQTEYNKGNIVLTGPFGGSTGGAIVIDAAKEEDVIKFAENDPTVKNGIFSYEIKQWDYKMSKIENENPDFGHGYIDYKHKIQKELGII</sequence>
<name>A0A2I0QW82_9BACI</name>
<feature type="domain" description="YCII-related" evidence="2">
    <location>
        <begin position="1"/>
        <end position="87"/>
    </location>
</feature>
<dbReference type="PANTHER" id="PTHR37828:SF1">
    <property type="entry name" value="YCII-RELATED DOMAIN-CONTAINING PROTEIN"/>
    <property type="match status" value="1"/>
</dbReference>
<comment type="similarity">
    <text evidence="1">Belongs to the YciI family.</text>
</comment>
<dbReference type="Pfam" id="PF03795">
    <property type="entry name" value="YCII"/>
    <property type="match status" value="1"/>
</dbReference>
<keyword evidence="4" id="KW-1185">Reference proteome</keyword>
<dbReference type="InterPro" id="IPR011008">
    <property type="entry name" value="Dimeric_a/b-barrel"/>
</dbReference>
<dbReference type="Gene3D" id="3.30.70.1060">
    <property type="entry name" value="Dimeric alpha+beta barrel"/>
    <property type="match status" value="1"/>
</dbReference>
<evidence type="ECO:0000259" key="2">
    <source>
        <dbReference type="Pfam" id="PF03795"/>
    </source>
</evidence>
<evidence type="ECO:0000256" key="1">
    <source>
        <dbReference type="ARBA" id="ARBA00007689"/>
    </source>
</evidence>
<dbReference type="PANTHER" id="PTHR37828">
    <property type="entry name" value="GSR2449 PROTEIN"/>
    <property type="match status" value="1"/>
</dbReference>
<gene>
    <name evidence="3" type="ORF">CEY16_02265</name>
</gene>
<dbReference type="InterPro" id="IPR005545">
    <property type="entry name" value="YCII"/>
</dbReference>
<evidence type="ECO:0000313" key="4">
    <source>
        <dbReference type="Proteomes" id="UP000243524"/>
    </source>
</evidence>
<dbReference type="AlphaFoldDB" id="A0A2I0QW82"/>